<reference evidence="2" key="1">
    <citation type="journal article" date="2019" name="Int. J. Syst. Evol. Microbiol.">
        <title>The Global Catalogue of Microorganisms (GCM) 10K type strain sequencing project: providing services to taxonomists for standard genome sequencing and annotation.</title>
        <authorList>
            <consortium name="The Broad Institute Genomics Platform"/>
            <consortium name="The Broad Institute Genome Sequencing Center for Infectious Disease"/>
            <person name="Wu L."/>
            <person name="Ma J."/>
        </authorList>
    </citation>
    <scope>NUCLEOTIDE SEQUENCE [LARGE SCALE GENOMIC DNA]</scope>
    <source>
        <strain evidence="2">CCUG 62952</strain>
    </source>
</reference>
<evidence type="ECO:0000313" key="2">
    <source>
        <dbReference type="Proteomes" id="UP001596978"/>
    </source>
</evidence>
<proteinExistence type="predicted"/>
<organism evidence="1 2">
    <name type="scientific">Sungkyunkwania multivorans</name>
    <dbReference type="NCBI Taxonomy" id="1173618"/>
    <lineage>
        <taxon>Bacteria</taxon>
        <taxon>Pseudomonadati</taxon>
        <taxon>Bacteroidota</taxon>
        <taxon>Flavobacteriia</taxon>
        <taxon>Flavobacteriales</taxon>
        <taxon>Flavobacteriaceae</taxon>
        <taxon>Sungkyunkwania</taxon>
    </lineage>
</organism>
<protein>
    <recommendedName>
        <fullName evidence="3">Lipoprotein</fullName>
    </recommendedName>
</protein>
<accession>A0ABW3CVG3</accession>
<dbReference type="EMBL" id="JBHTJH010000001">
    <property type="protein sequence ID" value="MFD0860671.1"/>
    <property type="molecule type" value="Genomic_DNA"/>
</dbReference>
<sequence length="146" mass="17074">MRPLIQNFLKSLLLCSSFLYLGCFDIIDCIGGAKPELENKMLVSGRQGEEYYESILASIDNDPYDNDYYYDFHFYGDLPEGLNYEVYGRYFEIFGVPSERGTFHFSITLEVDAPEIEYDEEDIWSDGDRLCFGRDTITEDFFITIY</sequence>
<comment type="caution">
    <text evidence="1">The sequence shown here is derived from an EMBL/GenBank/DDBJ whole genome shotgun (WGS) entry which is preliminary data.</text>
</comment>
<keyword evidence="2" id="KW-1185">Reference proteome</keyword>
<evidence type="ECO:0008006" key="3">
    <source>
        <dbReference type="Google" id="ProtNLM"/>
    </source>
</evidence>
<dbReference type="Proteomes" id="UP001596978">
    <property type="component" value="Unassembled WGS sequence"/>
</dbReference>
<dbReference type="RefSeq" id="WP_386402342.1">
    <property type="nucleotide sequence ID" value="NZ_JBHTJH010000001.1"/>
</dbReference>
<name>A0ABW3CVG3_9FLAO</name>
<evidence type="ECO:0000313" key="1">
    <source>
        <dbReference type="EMBL" id="MFD0860671.1"/>
    </source>
</evidence>
<gene>
    <name evidence="1" type="ORF">ACFQ1M_00510</name>
</gene>